<feature type="region of interest" description="Disordered" evidence="1">
    <location>
        <begin position="1"/>
        <end position="152"/>
    </location>
</feature>
<organism evidence="2 3">
    <name type="scientific">Pleurodeles waltl</name>
    <name type="common">Iberian ribbed newt</name>
    <dbReference type="NCBI Taxonomy" id="8319"/>
    <lineage>
        <taxon>Eukaryota</taxon>
        <taxon>Metazoa</taxon>
        <taxon>Chordata</taxon>
        <taxon>Craniata</taxon>
        <taxon>Vertebrata</taxon>
        <taxon>Euteleostomi</taxon>
        <taxon>Amphibia</taxon>
        <taxon>Batrachia</taxon>
        <taxon>Caudata</taxon>
        <taxon>Salamandroidea</taxon>
        <taxon>Salamandridae</taxon>
        <taxon>Pleurodelinae</taxon>
        <taxon>Pleurodeles</taxon>
    </lineage>
</organism>
<name>A0AAV7WSY3_PLEWA</name>
<feature type="compositionally biased region" description="Basic residues" evidence="1">
    <location>
        <begin position="20"/>
        <end position="30"/>
    </location>
</feature>
<evidence type="ECO:0000313" key="3">
    <source>
        <dbReference type="Proteomes" id="UP001066276"/>
    </source>
</evidence>
<gene>
    <name evidence="2" type="ORF">NDU88_004051</name>
</gene>
<dbReference type="EMBL" id="JANPWB010000001">
    <property type="protein sequence ID" value="KAJ1216449.1"/>
    <property type="molecule type" value="Genomic_DNA"/>
</dbReference>
<keyword evidence="3" id="KW-1185">Reference proteome</keyword>
<evidence type="ECO:0000256" key="1">
    <source>
        <dbReference type="SAM" id="MobiDB-lite"/>
    </source>
</evidence>
<proteinExistence type="predicted"/>
<protein>
    <submittedName>
        <fullName evidence="2">Uncharacterized protein</fullName>
    </submittedName>
</protein>
<evidence type="ECO:0000313" key="2">
    <source>
        <dbReference type="EMBL" id="KAJ1216449.1"/>
    </source>
</evidence>
<reference evidence="2" key="1">
    <citation type="journal article" date="2022" name="bioRxiv">
        <title>Sequencing and chromosome-scale assembly of the giantPleurodeles waltlgenome.</title>
        <authorList>
            <person name="Brown T."/>
            <person name="Elewa A."/>
            <person name="Iarovenko S."/>
            <person name="Subramanian E."/>
            <person name="Araus A.J."/>
            <person name="Petzold A."/>
            <person name="Susuki M."/>
            <person name="Suzuki K.-i.T."/>
            <person name="Hayashi T."/>
            <person name="Toyoda A."/>
            <person name="Oliveira C."/>
            <person name="Osipova E."/>
            <person name="Leigh N.D."/>
            <person name="Simon A."/>
            <person name="Yun M.H."/>
        </authorList>
    </citation>
    <scope>NUCLEOTIDE SEQUENCE</scope>
    <source>
        <strain evidence="2">20211129_DDA</strain>
        <tissue evidence="2">Liver</tissue>
    </source>
</reference>
<comment type="caution">
    <text evidence="2">The sequence shown here is derived from an EMBL/GenBank/DDBJ whole genome shotgun (WGS) entry which is preliminary data.</text>
</comment>
<dbReference type="Proteomes" id="UP001066276">
    <property type="component" value="Chromosome 1_1"/>
</dbReference>
<accession>A0AAV7WSY3</accession>
<dbReference type="AlphaFoldDB" id="A0AAV7WSY3"/>
<sequence length="152" mass="16765">MAAPVMRVEWNRAPAGKSGSRAKKHSRRKKEATAATYTRSQRRRDRSAPRAGLTRTARRDRWTKWLPRRYVTDGVGSRPRGAAPARGCMMGEEGSYPGLARQPQEHKRDFRGGGAGPRLRQGKCALCGPETPALQRSPGPISRLGGPRNLPL</sequence>